<evidence type="ECO:0000256" key="3">
    <source>
        <dbReference type="ARBA" id="ARBA00023274"/>
    </source>
</evidence>
<protein>
    <recommendedName>
        <fullName evidence="4 5">Large ribosomal subunit protein bL20c</fullName>
    </recommendedName>
</protein>
<dbReference type="InterPro" id="IPR035566">
    <property type="entry name" value="Ribosomal_protein_bL20_C"/>
</dbReference>
<dbReference type="SUPFAM" id="SSF74731">
    <property type="entry name" value="Ribosomal protein L20"/>
    <property type="match status" value="1"/>
</dbReference>
<evidence type="ECO:0000256" key="2">
    <source>
        <dbReference type="ARBA" id="ARBA00022980"/>
    </source>
</evidence>
<comment type="subcellular location">
    <subcellularLocation>
        <location evidence="5">Plastid</location>
        <location evidence="5">Chloroplast</location>
    </subcellularLocation>
</comment>
<dbReference type="GO" id="GO:0019843">
    <property type="term" value="F:rRNA binding"/>
    <property type="evidence" value="ECO:0007669"/>
    <property type="project" value="UniProtKB-UniRule"/>
</dbReference>
<dbReference type="GO" id="GO:0005840">
    <property type="term" value="C:ribosome"/>
    <property type="evidence" value="ECO:0007669"/>
    <property type="project" value="UniProtKB-KW"/>
</dbReference>
<dbReference type="OrthoDB" id="512793at2759"/>
<dbReference type="Proteomes" id="UP000198341">
    <property type="component" value="Chloroplast Pltd"/>
</dbReference>
<dbReference type="KEGG" id="bpg:BathyCg00060"/>
<accession>K8F1J8</accession>
<evidence type="ECO:0000256" key="1">
    <source>
        <dbReference type="ARBA" id="ARBA00007698"/>
    </source>
</evidence>
<evidence type="ECO:0000256" key="6">
    <source>
        <dbReference type="RuleBase" id="RU000561"/>
    </source>
</evidence>
<dbReference type="HAMAP" id="MF_00382">
    <property type="entry name" value="Ribosomal_bL20"/>
    <property type="match status" value="1"/>
</dbReference>
<comment type="similarity">
    <text evidence="1 5 6">Belongs to the bacterial ribosomal protein bL20 family.</text>
</comment>
<dbReference type="STRING" id="41875.K8F1J8"/>
<evidence type="ECO:0000256" key="5">
    <source>
        <dbReference type="HAMAP-Rule" id="MF_00382"/>
    </source>
</evidence>
<evidence type="ECO:0000313" key="8">
    <source>
        <dbReference type="EMBL" id="CCO65917.1"/>
    </source>
</evidence>
<name>K8F1J8_9CHLO</name>
<dbReference type="AlphaFoldDB" id="K8F1J8"/>
<reference evidence="8 9" key="1">
    <citation type="submission" date="2011-10" db="EMBL/GenBank/DDBJ databases">
        <authorList>
            <person name="Genoscope - CEA"/>
        </authorList>
    </citation>
    <scope>NUCLEOTIDE SEQUENCE [LARGE SCALE GENOMIC DNA]</scope>
    <source>
        <strain evidence="8 9">RCC 1105</strain>
    </source>
</reference>
<dbReference type="Gene3D" id="6.10.160.10">
    <property type="match status" value="1"/>
</dbReference>
<gene>
    <name evidence="8" type="primary">Rpl20</name>
    <name evidence="5" type="synonym">rpl20</name>
    <name evidence="8" type="ordered locus">BathyCg00060</name>
</gene>
<dbReference type="CDD" id="cd07026">
    <property type="entry name" value="Ribosomal_L20"/>
    <property type="match status" value="1"/>
</dbReference>
<dbReference type="NCBIfam" id="TIGR01032">
    <property type="entry name" value="rplT_bact"/>
    <property type="match status" value="1"/>
</dbReference>
<dbReference type="InterPro" id="IPR005813">
    <property type="entry name" value="Ribosomal_bL20"/>
</dbReference>
<evidence type="ECO:0000256" key="4">
    <source>
        <dbReference type="ARBA" id="ARBA00035295"/>
    </source>
</evidence>
<dbReference type="GO" id="GO:0009507">
    <property type="term" value="C:chloroplast"/>
    <property type="evidence" value="ECO:0007669"/>
    <property type="project" value="UniProtKB-SubCell"/>
</dbReference>
<geneLocation type="chloroplast" evidence="8"/>
<organism evidence="8 9">
    <name type="scientific">Bathycoccus prasinos</name>
    <dbReference type="NCBI Taxonomy" id="41875"/>
    <lineage>
        <taxon>Eukaryota</taxon>
        <taxon>Viridiplantae</taxon>
        <taxon>Chlorophyta</taxon>
        <taxon>Mamiellophyceae</taxon>
        <taxon>Mamiellales</taxon>
        <taxon>Bathycoccaceae</taxon>
        <taxon>Bathycoccus</taxon>
    </lineage>
</organism>
<dbReference type="Pfam" id="PF00453">
    <property type="entry name" value="Ribosomal_L20"/>
    <property type="match status" value="1"/>
</dbReference>
<evidence type="ECO:0000313" key="9">
    <source>
        <dbReference type="Proteomes" id="UP000198341"/>
    </source>
</evidence>
<proteinExistence type="inferred from homology"/>
<dbReference type="GO" id="GO:0003735">
    <property type="term" value="F:structural constituent of ribosome"/>
    <property type="evidence" value="ECO:0007669"/>
    <property type="project" value="InterPro"/>
</dbReference>
<comment type="function">
    <text evidence="5 7">Binds directly to 23S ribosomal RNA and is necessary for the in vitro assembly process of the 50S ribosomal subunit. It is not involved in the protein synthesizing functions of that subunit.</text>
</comment>
<dbReference type="GO" id="GO:1990904">
    <property type="term" value="C:ribonucleoprotein complex"/>
    <property type="evidence" value="ECO:0007669"/>
    <property type="project" value="UniProtKB-KW"/>
</dbReference>
<keyword evidence="5 7" id="KW-0694">RNA-binding</keyword>
<keyword evidence="2 5" id="KW-0689">Ribosomal protein</keyword>
<dbReference type="GO" id="GO:0000027">
    <property type="term" value="P:ribosomal large subunit assembly"/>
    <property type="evidence" value="ECO:0007669"/>
    <property type="project" value="UniProtKB-UniRule"/>
</dbReference>
<dbReference type="FunFam" id="1.10.1900.20:FF:000001">
    <property type="entry name" value="50S ribosomal protein L20"/>
    <property type="match status" value="1"/>
</dbReference>
<evidence type="ECO:0000256" key="7">
    <source>
        <dbReference type="RuleBase" id="RU004311"/>
    </source>
</evidence>
<keyword evidence="5 7" id="KW-0699">rRNA-binding</keyword>
<dbReference type="GeneID" id="20314180"/>
<keyword evidence="8" id="KW-0934">Plastid</keyword>
<dbReference type="RefSeq" id="YP_009056871.1">
    <property type="nucleotide sequence ID" value="NC_024811.1"/>
</dbReference>
<sequence length="114" mass="13430">MTRVKRGNVARKSRNKILELNRGYRGSHSTLFRTANQRTLKALTSSYDGRRKKKRDFRQLWIKRINGAVRTLGSVTYSKFMHKMKKNQVNLNRKMLSQLVILDPAGFEPLMKYE</sequence>
<dbReference type="EMBL" id="FO082259">
    <property type="protein sequence ID" value="CCO65917.1"/>
    <property type="molecule type" value="Genomic_DNA"/>
</dbReference>
<dbReference type="Gene3D" id="1.10.1900.20">
    <property type="entry name" value="Ribosomal protein L20"/>
    <property type="match status" value="1"/>
</dbReference>
<keyword evidence="3 5" id="KW-0687">Ribonucleoprotein</keyword>
<keyword evidence="8" id="KW-0150">Chloroplast</keyword>
<dbReference type="PANTHER" id="PTHR10986">
    <property type="entry name" value="39S RIBOSOMAL PROTEIN L20"/>
    <property type="match status" value="1"/>
</dbReference>
<keyword evidence="9" id="KW-1185">Reference proteome</keyword>
<dbReference type="PRINTS" id="PR00062">
    <property type="entry name" value="RIBOSOMALL20"/>
</dbReference>
<dbReference type="GO" id="GO:0006412">
    <property type="term" value="P:translation"/>
    <property type="evidence" value="ECO:0007669"/>
    <property type="project" value="InterPro"/>
</dbReference>